<dbReference type="Gene3D" id="3.10.350.10">
    <property type="entry name" value="LysM domain"/>
    <property type="match status" value="1"/>
</dbReference>
<dbReference type="SUPFAM" id="SSF54106">
    <property type="entry name" value="LysM domain"/>
    <property type="match status" value="1"/>
</dbReference>
<dbReference type="PANTHER" id="PTHR34700:SF4">
    <property type="entry name" value="PHAGE-LIKE ELEMENT PBSX PROTEIN XKDP"/>
    <property type="match status" value="1"/>
</dbReference>
<dbReference type="InterPro" id="IPR052196">
    <property type="entry name" value="Bact_Kbp"/>
</dbReference>
<dbReference type="PANTHER" id="PTHR34700">
    <property type="entry name" value="POTASSIUM BINDING PROTEIN KBP"/>
    <property type="match status" value="1"/>
</dbReference>
<dbReference type="SMART" id="SM00257">
    <property type="entry name" value="LysM"/>
    <property type="match status" value="1"/>
</dbReference>
<organism evidence="3 4">
    <name type="scientific">Vibrio astriarenae</name>
    <dbReference type="NCBI Taxonomy" id="1481923"/>
    <lineage>
        <taxon>Bacteria</taxon>
        <taxon>Pseudomonadati</taxon>
        <taxon>Pseudomonadota</taxon>
        <taxon>Gammaproteobacteria</taxon>
        <taxon>Vibrionales</taxon>
        <taxon>Vibrionaceae</taxon>
        <taxon>Vibrio</taxon>
    </lineage>
</organism>
<feature type="signal peptide" evidence="1">
    <location>
        <begin position="1"/>
        <end position="27"/>
    </location>
</feature>
<dbReference type="Proteomes" id="UP000464262">
    <property type="component" value="Chromosome 1"/>
</dbReference>
<proteinExistence type="predicted"/>
<evidence type="ECO:0000259" key="2">
    <source>
        <dbReference type="PROSITE" id="PS51782"/>
    </source>
</evidence>
<evidence type="ECO:0000256" key="1">
    <source>
        <dbReference type="SAM" id="SignalP"/>
    </source>
</evidence>
<accession>A0A7Z2T0G6</accession>
<dbReference type="PROSITE" id="PS51782">
    <property type="entry name" value="LYSM"/>
    <property type="match status" value="1"/>
</dbReference>
<reference evidence="3 4" key="1">
    <citation type="submission" date="2020-01" db="EMBL/GenBank/DDBJ databases">
        <title>Whole genome and functional gene identification of agarase of Vibrio HN897.</title>
        <authorList>
            <person name="Liu Y."/>
            <person name="Zhao Z."/>
        </authorList>
    </citation>
    <scope>NUCLEOTIDE SEQUENCE [LARGE SCALE GENOMIC DNA]</scope>
    <source>
        <strain evidence="3 4">HN897</strain>
    </source>
</reference>
<dbReference type="InterPro" id="IPR018392">
    <property type="entry name" value="LysM"/>
</dbReference>
<gene>
    <name evidence="3" type="ORF">GT360_00405</name>
</gene>
<protein>
    <submittedName>
        <fullName evidence="3">LysM peptidoglycan-binding domain-containing protein</fullName>
    </submittedName>
</protein>
<dbReference type="CDD" id="cd00118">
    <property type="entry name" value="LysM"/>
    <property type="match status" value="1"/>
</dbReference>
<keyword evidence="1" id="KW-0732">Signal</keyword>
<evidence type="ECO:0000313" key="3">
    <source>
        <dbReference type="EMBL" id="QIA62109.1"/>
    </source>
</evidence>
<keyword evidence="4" id="KW-1185">Reference proteome</keyword>
<sequence>MKRYLRQFVATTFACLLTLSLSLGVEANVLSIKQDAPKTYTVIKGDTLWEISSLYLDSPWLWPRLWQMNPEIENPHLIYPGDKLSLEWRNGQPMLTLKPMVKLSPKARKQAKPPIKAVREELFLPYLKSHRLLDTQQLHSAERVVGASDGRRYLTDANLIYISGQQPPSRWGIYREMRTFDVDGREVTALKKIAEGEVVTSDEELSALSVSIQYQEIMAGDIVLSDIGTEEALLNPTFYPQPGPSGSVSKILGSLEGSQYSGSNDVVVVSGGRDQGFEQGSMFQLYQKGVSSKLEQHQDKQYQLPSVAVGYLMVIRPYRDYSLALVTQATAPIGIDTELMAPNPEGTH</sequence>
<dbReference type="InterPro" id="IPR036779">
    <property type="entry name" value="LysM_dom_sf"/>
</dbReference>
<dbReference type="KEGG" id="vas:GT360_00405"/>
<feature type="domain" description="LysM" evidence="2">
    <location>
        <begin position="38"/>
        <end position="86"/>
    </location>
</feature>
<feature type="chain" id="PRO_5030772432" evidence="1">
    <location>
        <begin position="28"/>
        <end position="348"/>
    </location>
</feature>
<dbReference type="EMBL" id="CP047475">
    <property type="protein sequence ID" value="QIA62109.1"/>
    <property type="molecule type" value="Genomic_DNA"/>
</dbReference>
<name>A0A7Z2T0G6_9VIBR</name>
<evidence type="ECO:0000313" key="4">
    <source>
        <dbReference type="Proteomes" id="UP000464262"/>
    </source>
</evidence>
<dbReference type="Pfam" id="PF01476">
    <property type="entry name" value="LysM"/>
    <property type="match status" value="1"/>
</dbReference>
<dbReference type="AlphaFoldDB" id="A0A7Z2T0G6"/>
<dbReference type="RefSeq" id="WP_164647018.1">
    <property type="nucleotide sequence ID" value="NZ_CP047475.1"/>
</dbReference>